<gene>
    <name evidence="2" type="ORF">CONPUDRAFT_96256</name>
</gene>
<organism evidence="2 3">
    <name type="scientific">Coniophora puteana (strain RWD-64-598)</name>
    <name type="common">Brown rot fungus</name>
    <dbReference type="NCBI Taxonomy" id="741705"/>
    <lineage>
        <taxon>Eukaryota</taxon>
        <taxon>Fungi</taxon>
        <taxon>Dikarya</taxon>
        <taxon>Basidiomycota</taxon>
        <taxon>Agaricomycotina</taxon>
        <taxon>Agaricomycetes</taxon>
        <taxon>Agaricomycetidae</taxon>
        <taxon>Boletales</taxon>
        <taxon>Coniophorineae</taxon>
        <taxon>Coniophoraceae</taxon>
        <taxon>Coniophora</taxon>
    </lineage>
</organism>
<proteinExistence type="predicted"/>
<dbReference type="CDD" id="cd05271">
    <property type="entry name" value="NDUFA9_like_SDR_a"/>
    <property type="match status" value="1"/>
</dbReference>
<dbReference type="PANTHER" id="PTHR12126:SF11">
    <property type="entry name" value="NADH DEHYDROGENASE [UBIQUINONE] 1 ALPHA SUBCOMPLEX SUBUNIT 9, MITOCHONDRIAL"/>
    <property type="match status" value="1"/>
</dbReference>
<name>A0A5M3N7H9_CONPW</name>
<dbReference type="KEGG" id="cput:CONPUDRAFT_96256"/>
<sequence>MSQRIVICGAGFVGSHIAKVLLSASTGLSRNKTPHIQISSRAPDKVHSSLARNIEDSHRLLPPCKADVTDPSSLAKAFEDADVVVSLVGTMSSKPDVAEKLQWHGAENVAKAAENANAKLIHFSAIGADETSKVAYSRTKALGEKAVLAASPTATIIRPSIVFGPGDAFFNRFAQMSRFLPFMPVFGGGKTRFQPVYVGDIGRAVELLSRNDPEVEKDVSGKIIEAGGPEVFTYEEIMRLVLHYTGRRRPILSLPFGVGKLQAAVLEKLPENLFTLTQDQVEQLKIDNIVNPNPLSEHMSFEDILQKHASCPLTSVHSILPTYLSDN</sequence>
<dbReference type="OMA" id="VLYNTYW"/>
<protein>
    <submittedName>
        <fullName evidence="2">NAD(P)-binding protein</fullName>
    </submittedName>
</protein>
<dbReference type="Gene3D" id="3.40.50.720">
    <property type="entry name" value="NAD(P)-binding Rossmann-like Domain"/>
    <property type="match status" value="1"/>
</dbReference>
<dbReference type="InterPro" id="IPR051207">
    <property type="entry name" value="ComplexI_NDUFA9_subunit"/>
</dbReference>
<evidence type="ECO:0000313" key="3">
    <source>
        <dbReference type="Proteomes" id="UP000053558"/>
    </source>
</evidence>
<accession>A0A5M3N7H9</accession>
<dbReference type="RefSeq" id="XP_007763666.1">
    <property type="nucleotide sequence ID" value="XM_007765476.1"/>
</dbReference>
<dbReference type="InterPro" id="IPR036291">
    <property type="entry name" value="NAD(P)-bd_dom_sf"/>
</dbReference>
<keyword evidence="3" id="KW-1185">Reference proteome</keyword>
<dbReference type="GO" id="GO:0044877">
    <property type="term" value="F:protein-containing complex binding"/>
    <property type="evidence" value="ECO:0007669"/>
    <property type="project" value="TreeGrafter"/>
</dbReference>
<dbReference type="Pfam" id="PF01370">
    <property type="entry name" value="Epimerase"/>
    <property type="match status" value="1"/>
</dbReference>
<feature type="domain" description="NAD-dependent epimerase/dehydratase" evidence="1">
    <location>
        <begin position="6"/>
        <end position="211"/>
    </location>
</feature>
<dbReference type="InterPro" id="IPR001509">
    <property type="entry name" value="Epimerase_deHydtase"/>
</dbReference>
<dbReference type="PANTHER" id="PTHR12126">
    <property type="entry name" value="NADH-UBIQUINONE OXIDOREDUCTASE 39 KDA SUBUNIT-RELATED"/>
    <property type="match status" value="1"/>
</dbReference>
<dbReference type="OrthoDB" id="275457at2759"/>
<evidence type="ECO:0000259" key="1">
    <source>
        <dbReference type="Pfam" id="PF01370"/>
    </source>
</evidence>
<evidence type="ECO:0000313" key="2">
    <source>
        <dbReference type="EMBL" id="EIW87054.1"/>
    </source>
</evidence>
<dbReference type="EMBL" id="JH711573">
    <property type="protein sequence ID" value="EIW87054.1"/>
    <property type="molecule type" value="Genomic_DNA"/>
</dbReference>
<dbReference type="SUPFAM" id="SSF51735">
    <property type="entry name" value="NAD(P)-binding Rossmann-fold domains"/>
    <property type="match status" value="1"/>
</dbReference>
<reference evidence="3" key="1">
    <citation type="journal article" date="2012" name="Science">
        <title>The Paleozoic origin of enzymatic lignin decomposition reconstructed from 31 fungal genomes.</title>
        <authorList>
            <person name="Floudas D."/>
            <person name="Binder M."/>
            <person name="Riley R."/>
            <person name="Barry K."/>
            <person name="Blanchette R.A."/>
            <person name="Henrissat B."/>
            <person name="Martinez A.T."/>
            <person name="Otillar R."/>
            <person name="Spatafora J.W."/>
            <person name="Yadav J.S."/>
            <person name="Aerts A."/>
            <person name="Benoit I."/>
            <person name="Boyd A."/>
            <person name="Carlson A."/>
            <person name="Copeland A."/>
            <person name="Coutinho P.M."/>
            <person name="de Vries R.P."/>
            <person name="Ferreira P."/>
            <person name="Findley K."/>
            <person name="Foster B."/>
            <person name="Gaskell J."/>
            <person name="Glotzer D."/>
            <person name="Gorecki P."/>
            <person name="Heitman J."/>
            <person name="Hesse C."/>
            <person name="Hori C."/>
            <person name="Igarashi K."/>
            <person name="Jurgens J.A."/>
            <person name="Kallen N."/>
            <person name="Kersten P."/>
            <person name="Kohler A."/>
            <person name="Kuees U."/>
            <person name="Kumar T.K.A."/>
            <person name="Kuo A."/>
            <person name="LaButti K."/>
            <person name="Larrondo L.F."/>
            <person name="Lindquist E."/>
            <person name="Ling A."/>
            <person name="Lombard V."/>
            <person name="Lucas S."/>
            <person name="Lundell T."/>
            <person name="Martin R."/>
            <person name="McLaughlin D.J."/>
            <person name="Morgenstern I."/>
            <person name="Morin E."/>
            <person name="Murat C."/>
            <person name="Nagy L.G."/>
            <person name="Nolan M."/>
            <person name="Ohm R.A."/>
            <person name="Patyshakuliyeva A."/>
            <person name="Rokas A."/>
            <person name="Ruiz-Duenas F.J."/>
            <person name="Sabat G."/>
            <person name="Salamov A."/>
            <person name="Samejima M."/>
            <person name="Schmutz J."/>
            <person name="Slot J.C."/>
            <person name="St John F."/>
            <person name="Stenlid J."/>
            <person name="Sun H."/>
            <person name="Sun S."/>
            <person name="Syed K."/>
            <person name="Tsang A."/>
            <person name="Wiebenga A."/>
            <person name="Young D."/>
            <person name="Pisabarro A."/>
            <person name="Eastwood D.C."/>
            <person name="Martin F."/>
            <person name="Cullen D."/>
            <person name="Grigoriev I.V."/>
            <person name="Hibbett D.S."/>
        </authorList>
    </citation>
    <scope>NUCLEOTIDE SEQUENCE [LARGE SCALE GENOMIC DNA]</scope>
    <source>
        <strain evidence="3">RWD-64-598 SS2</strain>
    </source>
</reference>
<dbReference type="GO" id="GO:0005739">
    <property type="term" value="C:mitochondrion"/>
    <property type="evidence" value="ECO:0007669"/>
    <property type="project" value="TreeGrafter"/>
</dbReference>
<dbReference type="GeneID" id="19211751"/>
<dbReference type="Proteomes" id="UP000053558">
    <property type="component" value="Unassembled WGS sequence"/>
</dbReference>
<dbReference type="AlphaFoldDB" id="A0A5M3N7H9"/>
<comment type="caution">
    <text evidence="2">The sequence shown here is derived from an EMBL/GenBank/DDBJ whole genome shotgun (WGS) entry which is preliminary data.</text>
</comment>